<evidence type="ECO:0000256" key="1">
    <source>
        <dbReference type="ARBA" id="ARBA00004370"/>
    </source>
</evidence>
<dbReference type="eggNOG" id="ENOG502S6JB">
    <property type="taxonomic scope" value="Eukaryota"/>
</dbReference>
<proteinExistence type="predicted"/>
<keyword evidence="3" id="KW-1133">Transmembrane helix</keyword>
<dbReference type="STRING" id="644223.C4QZH2"/>
<dbReference type="PANTHER" id="PTHR28038:SF1">
    <property type="entry name" value="ADL329WP"/>
    <property type="match status" value="1"/>
</dbReference>
<keyword evidence="4" id="KW-0472">Membrane</keyword>
<dbReference type="EMBL" id="FN392320">
    <property type="protein sequence ID" value="CAY68646.1"/>
    <property type="molecule type" value="Genomic_DNA"/>
</dbReference>
<dbReference type="AlphaFoldDB" id="C4QZH2"/>
<dbReference type="GO" id="GO:0045048">
    <property type="term" value="P:protein insertion into ER membrane"/>
    <property type="evidence" value="ECO:0007669"/>
    <property type="project" value="InterPro"/>
</dbReference>
<dbReference type="InterPro" id="IPR005351">
    <property type="entry name" value="ASTER"/>
</dbReference>
<dbReference type="KEGG" id="ppa:PAS_chr2-1_0046"/>
<keyword evidence="2" id="KW-0812">Transmembrane</keyword>
<accession>C4QZH2</accession>
<protein>
    <submittedName>
        <fullName evidence="5">Uncharacterized protein</fullName>
    </submittedName>
</protein>
<dbReference type="InParanoid" id="C4QZH2"/>
<dbReference type="OrthoDB" id="284718at2759"/>
<sequence>MSEDPRRPDEVVKYVHVPAQTRNTAANVVGSTLPMAAMFLRNKVVSWSALFIALQAYLNEPRFKPQNKDGPSQPGLMTVGFALLAVLTSYTDVLFPTPGVGKKIVPSV</sequence>
<evidence type="ECO:0000256" key="3">
    <source>
        <dbReference type="ARBA" id="ARBA00022989"/>
    </source>
</evidence>
<evidence type="ECO:0000313" key="5">
    <source>
        <dbReference type="EMBL" id="CAY68646.1"/>
    </source>
</evidence>
<reference evidence="5 6" key="1">
    <citation type="journal article" date="2009" name="Nat. Biotechnol.">
        <title>Genome sequence of the recombinant protein production host Pichia pastoris.</title>
        <authorList>
            <person name="De Schutter K."/>
            <person name="Lin Y.C."/>
            <person name="Tiels P."/>
            <person name="Van Hecke A."/>
            <person name="Glinka S."/>
            <person name="Weber-Lehmann J."/>
            <person name="Rouze P."/>
            <person name="Van de Peer Y."/>
            <person name="Callewaert N."/>
        </authorList>
    </citation>
    <scope>NUCLEOTIDE SEQUENCE [LARGE SCALE GENOMIC DNA]</scope>
    <source>
        <strain evidence="6">GS115 / ATCC 20864</strain>
    </source>
</reference>
<comment type="subcellular location">
    <subcellularLocation>
        <location evidence="1">Membrane</location>
    </subcellularLocation>
</comment>
<dbReference type="Pfam" id="PF03669">
    <property type="entry name" value="ASTER"/>
    <property type="match status" value="1"/>
</dbReference>
<dbReference type="RefSeq" id="XP_002490926.1">
    <property type="nucleotide sequence ID" value="XM_002490881.1"/>
</dbReference>
<name>C4QZH2_KOMPG</name>
<dbReference type="GO" id="GO:0044183">
    <property type="term" value="F:protein folding chaperone"/>
    <property type="evidence" value="ECO:0007669"/>
    <property type="project" value="InterPro"/>
</dbReference>
<evidence type="ECO:0000256" key="2">
    <source>
        <dbReference type="ARBA" id="ARBA00022692"/>
    </source>
</evidence>
<dbReference type="Proteomes" id="UP000000314">
    <property type="component" value="Chromosome 2"/>
</dbReference>
<dbReference type="PANTHER" id="PTHR28038">
    <property type="entry name" value="ADL329WP"/>
    <property type="match status" value="1"/>
</dbReference>
<dbReference type="GO" id="GO:0005789">
    <property type="term" value="C:endoplasmic reticulum membrane"/>
    <property type="evidence" value="ECO:0007669"/>
    <property type="project" value="InterPro"/>
</dbReference>
<dbReference type="GeneID" id="8198165"/>
<dbReference type="FunCoup" id="C4QZH2">
    <property type="interactions" value="22"/>
</dbReference>
<keyword evidence="6" id="KW-1185">Reference proteome</keyword>
<evidence type="ECO:0000313" key="6">
    <source>
        <dbReference type="Proteomes" id="UP000000314"/>
    </source>
</evidence>
<dbReference type="HOGENOM" id="CLU_129456_0_0_1"/>
<gene>
    <name evidence="5" type="ordered locus">PAS_chr2-1_0046</name>
</gene>
<evidence type="ECO:0000256" key="4">
    <source>
        <dbReference type="ARBA" id="ARBA00023136"/>
    </source>
</evidence>
<organism evidence="5 6">
    <name type="scientific">Komagataella phaffii (strain GS115 / ATCC 20864)</name>
    <name type="common">Yeast</name>
    <name type="synonym">Pichia pastoris</name>
    <dbReference type="NCBI Taxonomy" id="644223"/>
    <lineage>
        <taxon>Eukaryota</taxon>
        <taxon>Fungi</taxon>
        <taxon>Dikarya</taxon>
        <taxon>Ascomycota</taxon>
        <taxon>Saccharomycotina</taxon>
        <taxon>Pichiomycetes</taxon>
        <taxon>Pichiales</taxon>
        <taxon>Pichiaceae</taxon>
        <taxon>Komagataella</taxon>
    </lineage>
</organism>